<sequence length="133" mass="15045">MVIFIDTGYILALINTSDEYHERASAITSEIVGRFVITEAVLTEIGNTLSRLRWRSTSVATIEDLRSDPDIEVVSISPELFDRAVKLYSSRRDKEWGLTDCISFVVMQGMEIVDALTTDDHFRQAGFRALLIE</sequence>
<gene>
    <name evidence="1" type="ORF">C4B59_09125</name>
</gene>
<proteinExistence type="predicted"/>
<comment type="caution">
    <text evidence="1">The sequence shown here is derived from an EMBL/GenBank/DDBJ whole genome shotgun (WGS) entry which is preliminary data.</text>
</comment>
<evidence type="ECO:0000313" key="1">
    <source>
        <dbReference type="EMBL" id="PXF60537.1"/>
    </source>
</evidence>
<name>A0AC61L208_9EURY</name>
<accession>A0AC61L208</accession>
<dbReference type="EMBL" id="PQXF01000015">
    <property type="protein sequence ID" value="PXF60537.1"/>
    <property type="molecule type" value="Genomic_DNA"/>
</dbReference>
<dbReference type="Proteomes" id="UP000248329">
    <property type="component" value="Unassembled WGS sequence"/>
</dbReference>
<protein>
    <submittedName>
        <fullName evidence="1">PIN domain-containing protein</fullName>
    </submittedName>
</protein>
<organism evidence="1 2">
    <name type="scientific">Candidatus Methanogaster sp</name>
    <dbReference type="NCBI Taxonomy" id="3386292"/>
    <lineage>
        <taxon>Archaea</taxon>
        <taxon>Methanobacteriati</taxon>
        <taxon>Methanobacteriota</taxon>
        <taxon>Stenosarchaea group</taxon>
        <taxon>Methanomicrobia</taxon>
        <taxon>Methanosarcinales</taxon>
        <taxon>ANME-2 cluster</taxon>
        <taxon>Candidatus Methanogasteraceae</taxon>
        <taxon>Candidatus Methanogaster</taxon>
    </lineage>
</organism>
<evidence type="ECO:0000313" key="2">
    <source>
        <dbReference type="Proteomes" id="UP000248329"/>
    </source>
</evidence>
<reference evidence="1" key="1">
    <citation type="submission" date="2018-01" db="EMBL/GenBank/DDBJ databases">
        <authorList>
            <person name="Krukenberg V."/>
        </authorList>
    </citation>
    <scope>NUCLEOTIDE SEQUENCE</scope>
    <source>
        <strain evidence="1">E20ANME2</strain>
    </source>
</reference>